<gene>
    <name evidence="1" type="primary">GLOD4</name>
    <name evidence="1" type="ORF">CEXT_538831</name>
</gene>
<evidence type="ECO:0000313" key="2">
    <source>
        <dbReference type="Proteomes" id="UP001054945"/>
    </source>
</evidence>
<comment type="caution">
    <text evidence="1">The sequence shown here is derived from an EMBL/GenBank/DDBJ whole genome shotgun (WGS) entry which is preliminary data.</text>
</comment>
<accession>A0AAV4PUA5</accession>
<dbReference type="PANTHER" id="PTHR46466:SF1">
    <property type="entry name" value="GLYOXALASE DOMAIN-CONTAINING PROTEIN 4"/>
    <property type="match status" value="1"/>
</dbReference>
<dbReference type="EMBL" id="BPLR01005090">
    <property type="protein sequence ID" value="GIX99741.1"/>
    <property type="molecule type" value="Genomic_DNA"/>
</dbReference>
<evidence type="ECO:0000313" key="1">
    <source>
        <dbReference type="EMBL" id="GIX99741.1"/>
    </source>
</evidence>
<protein>
    <submittedName>
        <fullName evidence="1">Glyoxalase domain-containing protein 4</fullName>
    </submittedName>
</protein>
<dbReference type="Pfam" id="PF21701">
    <property type="entry name" value="GLOD4_C"/>
    <property type="match status" value="1"/>
</dbReference>
<proteinExistence type="predicted"/>
<name>A0AAV4PUA5_CAEEX</name>
<dbReference type="InterPro" id="IPR043193">
    <property type="entry name" value="GLOD4"/>
</dbReference>
<organism evidence="1 2">
    <name type="scientific">Caerostris extrusa</name>
    <name type="common">Bark spider</name>
    <name type="synonym">Caerostris bankana</name>
    <dbReference type="NCBI Taxonomy" id="172846"/>
    <lineage>
        <taxon>Eukaryota</taxon>
        <taxon>Metazoa</taxon>
        <taxon>Ecdysozoa</taxon>
        <taxon>Arthropoda</taxon>
        <taxon>Chelicerata</taxon>
        <taxon>Arachnida</taxon>
        <taxon>Araneae</taxon>
        <taxon>Araneomorphae</taxon>
        <taxon>Entelegynae</taxon>
        <taxon>Araneoidea</taxon>
        <taxon>Araneidae</taxon>
        <taxon>Caerostris</taxon>
    </lineage>
</organism>
<dbReference type="Proteomes" id="UP001054945">
    <property type="component" value="Unassembled WGS sequence"/>
</dbReference>
<dbReference type="PANTHER" id="PTHR46466">
    <property type="entry name" value="GLYOXALASE DOMAIN-CONTAINING PROTEIN 4"/>
    <property type="match status" value="1"/>
</dbReference>
<dbReference type="InterPro" id="IPR029068">
    <property type="entry name" value="Glyas_Bleomycin-R_OHBP_Dase"/>
</dbReference>
<keyword evidence="2" id="KW-1185">Reference proteome</keyword>
<feature type="non-terminal residue" evidence="1">
    <location>
        <position position="1"/>
    </location>
</feature>
<sequence length="149" mass="16533">LRIAPVNHEQAFGRIAFSCPTAELSGIQEAIKKADQKILTPLVSLDTPGKATVHVVILADPNMKWDGHEICFVGDEAFRELSQVDPKGESLLKEALIADKSDEWFAKKGLSKEEKERYSKDNILSLDCMVIPKKTLPDKPIAPITPFLH</sequence>
<dbReference type="Gene3D" id="3.10.180.10">
    <property type="entry name" value="2,3-Dihydroxybiphenyl 1,2-Dioxygenase, domain 1"/>
    <property type="match status" value="1"/>
</dbReference>
<reference evidence="1 2" key="1">
    <citation type="submission" date="2021-06" db="EMBL/GenBank/DDBJ databases">
        <title>Caerostris extrusa draft genome.</title>
        <authorList>
            <person name="Kono N."/>
            <person name="Arakawa K."/>
        </authorList>
    </citation>
    <scope>NUCLEOTIDE SEQUENCE [LARGE SCALE GENOMIC DNA]</scope>
</reference>
<dbReference type="AlphaFoldDB" id="A0AAV4PUA5"/>